<dbReference type="PANTHER" id="PTHR10655">
    <property type="entry name" value="LYSOPHOSPHOLIPASE-RELATED"/>
    <property type="match status" value="1"/>
</dbReference>
<keyword evidence="5" id="KW-1185">Reference proteome</keyword>
<evidence type="ECO:0000256" key="2">
    <source>
        <dbReference type="SAM" id="MobiDB-lite"/>
    </source>
</evidence>
<gene>
    <name evidence="4" type="primary">Lypla2</name>
    <name evidence="4" type="ORF">LARI1_G002613</name>
</gene>
<evidence type="ECO:0000259" key="3">
    <source>
        <dbReference type="Pfam" id="PF02230"/>
    </source>
</evidence>
<sequence>MASQSEQARLGLTTTTLPSYAHKKASTDPPGQFPSPLVFPPHHAHRQTFIILHGRGATAAEFAPPLLDTATSAGEKLQDVFPHAKLIFPTASRSRATIYKRSYTHQWFDHWHMNEPAKRQELMRAGLRRSCEYIHGILEREIRDVGRENVVLWGLSQGCATSLTSLLTWDGEPFAATIGMCGYLPFANHIEDIARGSNSDAEDLFGNGDDDPFSHSGDEDDEGCIFGREDSVSQDRPTQAVAFLRDEIEIGGENRMVFQNIPVFLGYGIEDEKVPIEIGREAKTCLGLLGLMLR</sequence>
<accession>A0A8T9BI71</accession>
<comment type="caution">
    <text evidence="4">The sequence shown here is derived from an EMBL/GenBank/DDBJ whole genome shotgun (WGS) entry which is preliminary data.</text>
</comment>
<dbReference type="AlphaFoldDB" id="A0A8T9BI71"/>
<dbReference type="PANTHER" id="PTHR10655:SF64">
    <property type="entry name" value="PHOSPHOLIPASE_CARBOXYLESTERASE_THIOESTERASE DOMAIN-CONTAINING PROTEIN"/>
    <property type="match status" value="1"/>
</dbReference>
<dbReference type="Gene3D" id="3.40.50.1820">
    <property type="entry name" value="alpha/beta hydrolase"/>
    <property type="match status" value="1"/>
</dbReference>
<evidence type="ECO:0000256" key="1">
    <source>
        <dbReference type="ARBA" id="ARBA00006499"/>
    </source>
</evidence>
<proteinExistence type="inferred from homology"/>
<name>A0A8T9BI71_9HELO</name>
<reference evidence="4 5" key="1">
    <citation type="submission" date="2018-05" db="EMBL/GenBank/DDBJ databases">
        <title>Whole genome sequencing for identification of molecular markers to develop diagnostic detection tools for the regulated plant pathogen Lachnellula willkommii.</title>
        <authorList>
            <person name="Giroux E."/>
            <person name="Bilodeau G."/>
        </authorList>
    </citation>
    <scope>NUCLEOTIDE SEQUENCE [LARGE SCALE GENOMIC DNA]</scope>
    <source>
        <strain evidence="4 5">CBS 203.66</strain>
    </source>
</reference>
<feature type="region of interest" description="Disordered" evidence="2">
    <location>
        <begin position="200"/>
        <end position="233"/>
    </location>
</feature>
<feature type="compositionally biased region" description="Acidic residues" evidence="2">
    <location>
        <begin position="200"/>
        <end position="211"/>
    </location>
</feature>
<dbReference type="GO" id="GO:0005737">
    <property type="term" value="C:cytoplasm"/>
    <property type="evidence" value="ECO:0007669"/>
    <property type="project" value="TreeGrafter"/>
</dbReference>
<evidence type="ECO:0000313" key="5">
    <source>
        <dbReference type="Proteomes" id="UP000469559"/>
    </source>
</evidence>
<dbReference type="OrthoDB" id="2418081at2759"/>
<dbReference type="GO" id="GO:0008474">
    <property type="term" value="F:palmitoyl-(protein) hydrolase activity"/>
    <property type="evidence" value="ECO:0007669"/>
    <property type="project" value="TreeGrafter"/>
</dbReference>
<dbReference type="InterPro" id="IPR003140">
    <property type="entry name" value="PLipase/COase/thioEstase"/>
</dbReference>
<dbReference type="Proteomes" id="UP000469559">
    <property type="component" value="Unassembled WGS sequence"/>
</dbReference>
<dbReference type="InterPro" id="IPR050565">
    <property type="entry name" value="LYPA1-2/EST-like"/>
</dbReference>
<evidence type="ECO:0000313" key="4">
    <source>
        <dbReference type="EMBL" id="TVY19774.1"/>
    </source>
</evidence>
<dbReference type="GO" id="GO:0052689">
    <property type="term" value="F:carboxylic ester hydrolase activity"/>
    <property type="evidence" value="ECO:0007669"/>
    <property type="project" value="TreeGrafter"/>
</dbReference>
<feature type="domain" description="Phospholipase/carboxylesterase/thioesterase" evidence="3">
    <location>
        <begin position="37"/>
        <end position="212"/>
    </location>
</feature>
<protein>
    <submittedName>
        <fullName evidence="4">Acyl-protein thioesterase 2</fullName>
    </submittedName>
</protein>
<feature type="compositionally biased region" description="Polar residues" evidence="2">
    <location>
        <begin position="1"/>
        <end position="18"/>
    </location>
</feature>
<organism evidence="4 5">
    <name type="scientific">Lachnellula arida</name>
    <dbReference type="NCBI Taxonomy" id="1316785"/>
    <lineage>
        <taxon>Eukaryota</taxon>
        <taxon>Fungi</taxon>
        <taxon>Dikarya</taxon>
        <taxon>Ascomycota</taxon>
        <taxon>Pezizomycotina</taxon>
        <taxon>Leotiomycetes</taxon>
        <taxon>Helotiales</taxon>
        <taxon>Lachnaceae</taxon>
        <taxon>Lachnellula</taxon>
    </lineage>
</organism>
<dbReference type="Pfam" id="PF02230">
    <property type="entry name" value="Abhydrolase_2"/>
    <property type="match status" value="1"/>
</dbReference>
<dbReference type="SUPFAM" id="SSF53474">
    <property type="entry name" value="alpha/beta-Hydrolases"/>
    <property type="match status" value="1"/>
</dbReference>
<dbReference type="InterPro" id="IPR029058">
    <property type="entry name" value="AB_hydrolase_fold"/>
</dbReference>
<comment type="similarity">
    <text evidence="1">Belongs to the AB hydrolase superfamily. AB hydrolase 2 family.</text>
</comment>
<dbReference type="EMBL" id="QGMF01000088">
    <property type="protein sequence ID" value="TVY19774.1"/>
    <property type="molecule type" value="Genomic_DNA"/>
</dbReference>
<feature type="region of interest" description="Disordered" evidence="2">
    <location>
        <begin position="1"/>
        <end position="37"/>
    </location>
</feature>